<dbReference type="Pfam" id="PF10017">
    <property type="entry name" value="Methyltransf_33"/>
    <property type="match status" value="1"/>
</dbReference>
<gene>
    <name evidence="4" type="primary">egtD</name>
    <name evidence="4" type="ORF">KOR42_31180</name>
</gene>
<dbReference type="RefSeq" id="WP_146510605.1">
    <property type="nucleotide sequence ID" value="NZ_SIHI01000007.1"/>
</dbReference>
<dbReference type="PANTHER" id="PTHR43397:SF1">
    <property type="entry name" value="ERGOTHIONEINE BIOSYNTHESIS PROTEIN 1"/>
    <property type="match status" value="1"/>
</dbReference>
<dbReference type="OrthoDB" id="5289726at2"/>
<evidence type="ECO:0000256" key="1">
    <source>
        <dbReference type="ARBA" id="ARBA00022603"/>
    </source>
</evidence>
<keyword evidence="2 4" id="KW-0808">Transferase</keyword>
<dbReference type="GO" id="GO:0032259">
    <property type="term" value="P:methylation"/>
    <property type="evidence" value="ECO:0007669"/>
    <property type="project" value="UniProtKB-KW"/>
</dbReference>
<dbReference type="NCBIfam" id="TIGR03438">
    <property type="entry name" value="egtD_ergothio"/>
    <property type="match status" value="1"/>
</dbReference>
<dbReference type="Gene3D" id="3.40.50.150">
    <property type="entry name" value="Vaccinia Virus protein VP39"/>
    <property type="match status" value="1"/>
</dbReference>
<name>A0A5C5WP94_9PLAN</name>
<dbReference type="InterPro" id="IPR019257">
    <property type="entry name" value="MeTrfase_dom"/>
</dbReference>
<dbReference type="Proteomes" id="UP000317243">
    <property type="component" value="Unassembled WGS sequence"/>
</dbReference>
<dbReference type="InterPro" id="IPR029063">
    <property type="entry name" value="SAM-dependent_MTases_sf"/>
</dbReference>
<feature type="domain" description="Histidine-specific methyltransferase SAM-dependent" evidence="3">
    <location>
        <begin position="16"/>
        <end position="314"/>
    </location>
</feature>
<dbReference type="PIRSF" id="PIRSF018005">
    <property type="entry name" value="UCP018005"/>
    <property type="match status" value="1"/>
</dbReference>
<protein>
    <submittedName>
        <fullName evidence="4">Histidine-specific methyltransferase EgtD</fullName>
        <ecNumber evidence="4">2.1.1.44</ecNumber>
    </submittedName>
</protein>
<dbReference type="SUPFAM" id="SSF53335">
    <property type="entry name" value="S-adenosyl-L-methionine-dependent methyltransferases"/>
    <property type="match status" value="1"/>
</dbReference>
<proteinExistence type="predicted"/>
<dbReference type="GO" id="GO:0052706">
    <property type="term" value="F:L-histidine N(alpha)-methyltransferase activity"/>
    <property type="evidence" value="ECO:0007669"/>
    <property type="project" value="UniProtKB-EC"/>
</dbReference>
<keyword evidence="1 4" id="KW-0489">Methyltransferase</keyword>
<organism evidence="4 5">
    <name type="scientific">Thalassoglobus neptunius</name>
    <dbReference type="NCBI Taxonomy" id="1938619"/>
    <lineage>
        <taxon>Bacteria</taxon>
        <taxon>Pseudomonadati</taxon>
        <taxon>Planctomycetota</taxon>
        <taxon>Planctomycetia</taxon>
        <taxon>Planctomycetales</taxon>
        <taxon>Planctomycetaceae</taxon>
        <taxon>Thalassoglobus</taxon>
    </lineage>
</organism>
<evidence type="ECO:0000313" key="4">
    <source>
        <dbReference type="EMBL" id="TWT52250.1"/>
    </source>
</evidence>
<evidence type="ECO:0000259" key="3">
    <source>
        <dbReference type="Pfam" id="PF10017"/>
    </source>
</evidence>
<sequence length="326" mass="36717">MPGSEVQVVQDVEFLDDVINGLGQDQKTLPSKYLYDKTGSELFEEICQLGEYYPTRTELAIMETHIDEMSRTIGPDHVLLELGSGASVKTRLLLQSLSHLAAYVPFDISESALDEAVTKLGEEFPHLHIHPVCGDFMQEISLPDLDVDYSGSVTYFPGSTIGNLTHDKAVELLQRIRRVDEQSDLLLGVDLEKDRSVLLNAYNDSEGVTAAFNLNLLQRINRELGANFDVNQFEHRAVYNEFAHRIEMHLVSRHDQRVTIADREFRFQPGEYICTEHSHKYTIERFSALAAEADFHVAESWTDSNEWFAVLLLTPGAATPNSSADN</sequence>
<accession>A0A5C5WP94</accession>
<evidence type="ECO:0000313" key="5">
    <source>
        <dbReference type="Proteomes" id="UP000317243"/>
    </source>
</evidence>
<keyword evidence="5" id="KW-1185">Reference proteome</keyword>
<dbReference type="EMBL" id="SIHI01000007">
    <property type="protein sequence ID" value="TWT52250.1"/>
    <property type="molecule type" value="Genomic_DNA"/>
</dbReference>
<dbReference type="InterPro" id="IPR051128">
    <property type="entry name" value="EgtD_Methyltrsf_superfamily"/>
</dbReference>
<dbReference type="InterPro" id="IPR017804">
    <property type="entry name" value="MeTrfase_EgtD-like"/>
</dbReference>
<evidence type="ECO:0000256" key="2">
    <source>
        <dbReference type="ARBA" id="ARBA00022679"/>
    </source>
</evidence>
<dbReference type="EC" id="2.1.1.44" evidence="4"/>
<reference evidence="4 5" key="1">
    <citation type="submission" date="2019-02" db="EMBL/GenBank/DDBJ databases">
        <title>Deep-cultivation of Planctomycetes and their phenomic and genomic characterization uncovers novel biology.</title>
        <authorList>
            <person name="Wiegand S."/>
            <person name="Jogler M."/>
            <person name="Boedeker C."/>
            <person name="Pinto D."/>
            <person name="Vollmers J."/>
            <person name="Rivas-Marin E."/>
            <person name="Kohn T."/>
            <person name="Peeters S.H."/>
            <person name="Heuer A."/>
            <person name="Rast P."/>
            <person name="Oberbeckmann S."/>
            <person name="Bunk B."/>
            <person name="Jeske O."/>
            <person name="Meyerdierks A."/>
            <person name="Storesund J.E."/>
            <person name="Kallscheuer N."/>
            <person name="Luecker S."/>
            <person name="Lage O.M."/>
            <person name="Pohl T."/>
            <person name="Merkel B.J."/>
            <person name="Hornburger P."/>
            <person name="Mueller R.-W."/>
            <person name="Bruemmer F."/>
            <person name="Labrenz M."/>
            <person name="Spormann A.M."/>
            <person name="Op Den Camp H."/>
            <person name="Overmann J."/>
            <person name="Amann R."/>
            <person name="Jetten M.S.M."/>
            <person name="Mascher T."/>
            <person name="Medema M.H."/>
            <person name="Devos D.P."/>
            <person name="Kaster A.-K."/>
            <person name="Ovreas L."/>
            <person name="Rohde M."/>
            <person name="Galperin M.Y."/>
            <person name="Jogler C."/>
        </authorList>
    </citation>
    <scope>NUCLEOTIDE SEQUENCE [LARGE SCALE GENOMIC DNA]</scope>
    <source>
        <strain evidence="4 5">KOR42</strain>
    </source>
</reference>
<comment type="caution">
    <text evidence="4">The sequence shown here is derived from an EMBL/GenBank/DDBJ whole genome shotgun (WGS) entry which is preliminary data.</text>
</comment>
<dbReference type="InterPro" id="IPR035094">
    <property type="entry name" value="EgtD"/>
</dbReference>
<dbReference type="AlphaFoldDB" id="A0A5C5WP94"/>
<dbReference type="PANTHER" id="PTHR43397">
    <property type="entry name" value="ERGOTHIONEINE BIOSYNTHESIS PROTEIN 1"/>
    <property type="match status" value="1"/>
</dbReference>